<keyword evidence="2" id="KW-1133">Transmembrane helix</keyword>
<protein>
    <submittedName>
        <fullName evidence="4">Uncharacterized protein</fullName>
    </submittedName>
</protein>
<evidence type="ECO:0000313" key="5">
    <source>
        <dbReference type="Proteomes" id="UP000226031"/>
    </source>
</evidence>
<feature type="region of interest" description="Disordered" evidence="1">
    <location>
        <begin position="244"/>
        <end position="272"/>
    </location>
</feature>
<sequence length="321" mass="34653">MDRFRISLSASIALLALNHFAAGAATITSIATVTSLQPEAIGYYLYETQGTKTTGLISCPEPSHFRTSGAYGLCCNPTSSAECALATECRDGTIKGPHHTSSCTDCVTMSVYESFHMVPPSVKYIQCLRTWSALTLYRHLPARTTTFTDATISTSPDESTTSSSSIKSPGLIPATPITPTRPYTRTPTPGVFYEKSPGEKKVEAAKISGIIIGTILFIAIVILGLLLGRSKWNKPSSQASLRKLHEAEGSNKLVPTPTRRRTPRHGSQRTYTSREGFISFDDLSHSGGYSPVQELPTVVEERYQQISAASSPISPCVSSPR</sequence>
<dbReference type="AlphaFoldDB" id="A0A2B7ZT05"/>
<keyword evidence="2" id="KW-0812">Transmembrane</keyword>
<accession>A0A2B7ZT05</accession>
<evidence type="ECO:0000256" key="1">
    <source>
        <dbReference type="SAM" id="MobiDB-lite"/>
    </source>
</evidence>
<evidence type="ECO:0000256" key="3">
    <source>
        <dbReference type="SAM" id="SignalP"/>
    </source>
</evidence>
<feature type="region of interest" description="Disordered" evidence="1">
    <location>
        <begin position="151"/>
        <end position="194"/>
    </location>
</feature>
<keyword evidence="2" id="KW-0472">Membrane</keyword>
<keyword evidence="5" id="KW-1185">Reference proteome</keyword>
<name>A0A2B7ZT05_9EURO</name>
<organism evidence="4 5">
    <name type="scientific">[Emmonsia] crescens</name>
    <dbReference type="NCBI Taxonomy" id="73230"/>
    <lineage>
        <taxon>Eukaryota</taxon>
        <taxon>Fungi</taxon>
        <taxon>Dikarya</taxon>
        <taxon>Ascomycota</taxon>
        <taxon>Pezizomycotina</taxon>
        <taxon>Eurotiomycetes</taxon>
        <taxon>Eurotiomycetidae</taxon>
        <taxon>Onygenales</taxon>
        <taxon>Ajellomycetaceae</taxon>
        <taxon>Emergomyces</taxon>
    </lineage>
</organism>
<reference evidence="4 5" key="1">
    <citation type="submission" date="2017-10" db="EMBL/GenBank/DDBJ databases">
        <title>Comparative genomics in systemic dimorphic fungi from Ajellomycetaceae.</title>
        <authorList>
            <person name="Munoz J.F."/>
            <person name="Mcewen J.G."/>
            <person name="Clay O.K."/>
            <person name="Cuomo C.A."/>
        </authorList>
    </citation>
    <scope>NUCLEOTIDE SEQUENCE [LARGE SCALE GENOMIC DNA]</scope>
    <source>
        <strain evidence="4 5">UAMH4076</strain>
    </source>
</reference>
<dbReference type="Proteomes" id="UP000226031">
    <property type="component" value="Unassembled WGS sequence"/>
</dbReference>
<dbReference type="EMBL" id="PDND01000009">
    <property type="protein sequence ID" value="PGH36319.1"/>
    <property type="molecule type" value="Genomic_DNA"/>
</dbReference>
<feature type="chain" id="PRO_5011998998" evidence="3">
    <location>
        <begin position="24"/>
        <end position="321"/>
    </location>
</feature>
<gene>
    <name evidence="4" type="ORF">GX50_00824</name>
</gene>
<feature type="signal peptide" evidence="3">
    <location>
        <begin position="1"/>
        <end position="23"/>
    </location>
</feature>
<dbReference type="VEuPathDB" id="FungiDB:EMCG_08989"/>
<proteinExistence type="predicted"/>
<keyword evidence="3" id="KW-0732">Signal</keyword>
<evidence type="ECO:0000256" key="2">
    <source>
        <dbReference type="SAM" id="Phobius"/>
    </source>
</evidence>
<feature type="transmembrane region" description="Helical" evidence="2">
    <location>
        <begin position="207"/>
        <end position="228"/>
    </location>
</feature>
<feature type="compositionally biased region" description="Low complexity" evidence="1">
    <location>
        <begin position="151"/>
        <end position="189"/>
    </location>
</feature>
<comment type="caution">
    <text evidence="4">The sequence shown here is derived from an EMBL/GenBank/DDBJ whole genome shotgun (WGS) entry which is preliminary data.</text>
</comment>
<feature type="compositionally biased region" description="Basic residues" evidence="1">
    <location>
        <begin position="258"/>
        <end position="267"/>
    </location>
</feature>
<evidence type="ECO:0000313" key="4">
    <source>
        <dbReference type="EMBL" id="PGH36319.1"/>
    </source>
</evidence>